<organism evidence="1 2">
    <name type="scientific">Lactobacillus xujianguonis</name>
    <dbReference type="NCBI Taxonomy" id="2495899"/>
    <lineage>
        <taxon>Bacteria</taxon>
        <taxon>Bacillati</taxon>
        <taxon>Bacillota</taxon>
        <taxon>Bacilli</taxon>
        <taxon>Lactobacillales</taxon>
        <taxon>Lactobacillaceae</taxon>
        <taxon>Lactobacillus</taxon>
    </lineage>
</organism>
<reference evidence="1 2" key="1">
    <citation type="submission" date="2018-12" db="EMBL/GenBank/DDBJ databases">
        <authorList>
            <person name="Meng J."/>
        </authorList>
    </citation>
    <scope>NUCLEOTIDE SEQUENCE [LARGE SCALE GENOMIC DNA]</scope>
    <source>
        <strain evidence="1 2">HT111-2</strain>
    </source>
</reference>
<gene>
    <name evidence="1" type="ORF">EJK17_07885</name>
</gene>
<dbReference type="RefSeq" id="WP_127796330.1">
    <property type="nucleotide sequence ID" value="NZ_ML136888.1"/>
</dbReference>
<sequence length="61" mass="6705">MLEGWYDDAASYMGPAFDLTAEITGISSDGKWEFKGISGHSNPTNYHGTCTQATCKQINWT</sequence>
<evidence type="ECO:0000313" key="2">
    <source>
        <dbReference type="Proteomes" id="UP000288291"/>
    </source>
</evidence>
<accession>A0A437SU82</accession>
<dbReference type="Proteomes" id="UP000288291">
    <property type="component" value="Unassembled WGS sequence"/>
</dbReference>
<proteinExistence type="predicted"/>
<dbReference type="AlphaFoldDB" id="A0A437SU82"/>
<protein>
    <submittedName>
        <fullName evidence="1">Uncharacterized protein</fullName>
    </submittedName>
</protein>
<dbReference type="EMBL" id="RXIA01000020">
    <property type="protein sequence ID" value="RVU70422.1"/>
    <property type="molecule type" value="Genomic_DNA"/>
</dbReference>
<comment type="caution">
    <text evidence="1">The sequence shown here is derived from an EMBL/GenBank/DDBJ whole genome shotgun (WGS) entry which is preliminary data.</text>
</comment>
<keyword evidence="2" id="KW-1185">Reference proteome</keyword>
<evidence type="ECO:0000313" key="1">
    <source>
        <dbReference type="EMBL" id="RVU70422.1"/>
    </source>
</evidence>
<name>A0A437SU82_9LACO</name>